<dbReference type="InterPro" id="IPR007497">
    <property type="entry name" value="SIMPL/DUF541"/>
</dbReference>
<dbReference type="AlphaFoldDB" id="A0A921G1B0"/>
<reference evidence="1" key="1">
    <citation type="journal article" date="2021" name="PeerJ">
        <title>Extensive microbial diversity within the chicken gut microbiome revealed by metagenomics and culture.</title>
        <authorList>
            <person name="Gilroy R."/>
            <person name="Ravi A."/>
            <person name="Getino M."/>
            <person name="Pursley I."/>
            <person name="Horton D.L."/>
            <person name="Alikhan N.F."/>
            <person name="Baker D."/>
            <person name="Gharbi K."/>
            <person name="Hall N."/>
            <person name="Watson M."/>
            <person name="Adriaenssens E.M."/>
            <person name="Foster-Nyarko E."/>
            <person name="Jarju S."/>
            <person name="Secka A."/>
            <person name="Antonio M."/>
            <person name="Oren A."/>
            <person name="Chaudhuri R.R."/>
            <person name="La Ragione R."/>
            <person name="Hildebrand F."/>
            <person name="Pallen M.J."/>
        </authorList>
    </citation>
    <scope>NUCLEOTIDE SEQUENCE</scope>
    <source>
        <strain evidence="1">CHK171-7178</strain>
    </source>
</reference>
<proteinExistence type="predicted"/>
<reference evidence="1" key="2">
    <citation type="submission" date="2021-09" db="EMBL/GenBank/DDBJ databases">
        <authorList>
            <person name="Gilroy R."/>
        </authorList>
    </citation>
    <scope>NUCLEOTIDE SEQUENCE</scope>
    <source>
        <strain evidence="1">CHK171-7178</strain>
    </source>
</reference>
<dbReference type="Proteomes" id="UP000698173">
    <property type="component" value="Unassembled WGS sequence"/>
</dbReference>
<dbReference type="Gene3D" id="3.30.70.2970">
    <property type="entry name" value="Protein of unknown function (DUF541), domain 2"/>
    <property type="match status" value="1"/>
</dbReference>
<accession>A0A921G1B0</accession>
<dbReference type="Gene3D" id="3.30.110.170">
    <property type="entry name" value="Protein of unknown function (DUF541), domain 1"/>
    <property type="match status" value="1"/>
</dbReference>
<dbReference type="Pfam" id="PF04402">
    <property type="entry name" value="SIMPL"/>
    <property type="match status" value="1"/>
</dbReference>
<gene>
    <name evidence="1" type="ORF">K8V56_16475</name>
</gene>
<evidence type="ECO:0000313" key="2">
    <source>
        <dbReference type="Proteomes" id="UP000698173"/>
    </source>
</evidence>
<evidence type="ECO:0000313" key="1">
    <source>
        <dbReference type="EMBL" id="HJF33360.1"/>
    </source>
</evidence>
<dbReference type="PANTHER" id="PTHR34387:SF1">
    <property type="entry name" value="PERIPLASMIC IMMUNOGENIC PROTEIN"/>
    <property type="match status" value="1"/>
</dbReference>
<comment type="caution">
    <text evidence="1">The sequence shown here is derived from an EMBL/GenBank/DDBJ whole genome shotgun (WGS) entry which is preliminary data.</text>
</comment>
<dbReference type="EMBL" id="DYWT01000256">
    <property type="protein sequence ID" value="HJF33360.1"/>
    <property type="molecule type" value="Genomic_DNA"/>
</dbReference>
<protein>
    <submittedName>
        <fullName evidence="1">SIMPL domain-containing protein</fullName>
    </submittedName>
</protein>
<feature type="non-terminal residue" evidence="1">
    <location>
        <position position="127"/>
    </location>
</feature>
<organism evidence="1 2">
    <name type="scientific">Sporosarcina psychrophila</name>
    <name type="common">Bacillus psychrophilus</name>
    <dbReference type="NCBI Taxonomy" id="1476"/>
    <lineage>
        <taxon>Bacteria</taxon>
        <taxon>Bacillati</taxon>
        <taxon>Bacillota</taxon>
        <taxon>Bacilli</taxon>
        <taxon>Bacillales</taxon>
        <taxon>Caryophanaceae</taxon>
        <taxon>Sporosarcina</taxon>
    </lineage>
</organism>
<name>A0A921G1B0_SPOPS</name>
<dbReference type="PANTHER" id="PTHR34387">
    <property type="entry name" value="SLR1258 PROTEIN"/>
    <property type="match status" value="1"/>
</dbReference>
<dbReference type="InterPro" id="IPR052022">
    <property type="entry name" value="26kDa_periplasmic_antigen"/>
</dbReference>
<sequence>MYYPYVQQMTHQEQRNMTVTGIGNLTAAPDIAQIQLEVSTENDQLNHAQKENSYEMNQVIDSLLRLGIDRENIQTVSYNINPQYNYIDGEQVFKGYKVTNAITVKITAIDQVGSVIDVAVQNGANRV</sequence>
<dbReference type="GO" id="GO:0006974">
    <property type="term" value="P:DNA damage response"/>
    <property type="evidence" value="ECO:0007669"/>
    <property type="project" value="TreeGrafter"/>
</dbReference>